<sequence>MQLDLLSRNQQLLLLSRFLFTSLQLFLNLISPADLGGQIFSSRLLLYLLRPRVPLPGQSIVARDGAGLALESVFVDEGAGGESDLGSCEVLRGSREGIGRDGGGSSGDGAVLLRGFATAAPGV</sequence>
<dbReference type="Proteomes" id="UP001175000">
    <property type="component" value="Unassembled WGS sequence"/>
</dbReference>
<protein>
    <submittedName>
        <fullName evidence="1">Uncharacterized protein</fullName>
    </submittedName>
</protein>
<evidence type="ECO:0000313" key="2">
    <source>
        <dbReference type="Proteomes" id="UP001175000"/>
    </source>
</evidence>
<proteinExistence type="predicted"/>
<keyword evidence="2" id="KW-1185">Reference proteome</keyword>
<dbReference type="EMBL" id="JAULSU010000007">
    <property type="protein sequence ID" value="KAK0611601.1"/>
    <property type="molecule type" value="Genomic_DNA"/>
</dbReference>
<reference evidence="1" key="1">
    <citation type="submission" date="2023-06" db="EMBL/GenBank/DDBJ databases">
        <title>Genome-scale phylogeny and comparative genomics of the fungal order Sordariales.</title>
        <authorList>
            <consortium name="Lawrence Berkeley National Laboratory"/>
            <person name="Hensen N."/>
            <person name="Bonometti L."/>
            <person name="Westerberg I."/>
            <person name="Brannstrom I.O."/>
            <person name="Guillou S."/>
            <person name="Cros-Aarteil S."/>
            <person name="Calhoun S."/>
            <person name="Haridas S."/>
            <person name="Kuo A."/>
            <person name="Mondo S."/>
            <person name="Pangilinan J."/>
            <person name="Riley R."/>
            <person name="Labutti K."/>
            <person name="Andreopoulos B."/>
            <person name="Lipzen A."/>
            <person name="Chen C."/>
            <person name="Yanf M."/>
            <person name="Daum C."/>
            <person name="Ng V."/>
            <person name="Clum A."/>
            <person name="Steindorff A."/>
            <person name="Ohm R."/>
            <person name="Martin F."/>
            <person name="Silar P."/>
            <person name="Natvig D."/>
            <person name="Lalanne C."/>
            <person name="Gautier V."/>
            <person name="Ament-Velasquez S.L."/>
            <person name="Kruys A."/>
            <person name="Hutchinson M.I."/>
            <person name="Powell A.J."/>
            <person name="Barry K."/>
            <person name="Miller A.N."/>
            <person name="Grigoriev I.V."/>
            <person name="Debuchy R."/>
            <person name="Gladieux P."/>
            <person name="Thoren M.H."/>
            <person name="Johannesson H."/>
        </authorList>
    </citation>
    <scope>NUCLEOTIDE SEQUENCE</scope>
    <source>
        <strain evidence="1">CBS 606.72</strain>
    </source>
</reference>
<accession>A0AA39TNJ1</accession>
<dbReference type="AlphaFoldDB" id="A0AA39TNJ1"/>
<organism evidence="1 2">
    <name type="scientific">Immersiella caudata</name>
    <dbReference type="NCBI Taxonomy" id="314043"/>
    <lineage>
        <taxon>Eukaryota</taxon>
        <taxon>Fungi</taxon>
        <taxon>Dikarya</taxon>
        <taxon>Ascomycota</taxon>
        <taxon>Pezizomycotina</taxon>
        <taxon>Sordariomycetes</taxon>
        <taxon>Sordariomycetidae</taxon>
        <taxon>Sordariales</taxon>
        <taxon>Lasiosphaeriaceae</taxon>
        <taxon>Immersiella</taxon>
    </lineage>
</organism>
<gene>
    <name evidence="1" type="ORF">B0T14DRAFT_332384</name>
</gene>
<comment type="caution">
    <text evidence="1">The sequence shown here is derived from an EMBL/GenBank/DDBJ whole genome shotgun (WGS) entry which is preliminary data.</text>
</comment>
<evidence type="ECO:0000313" key="1">
    <source>
        <dbReference type="EMBL" id="KAK0611601.1"/>
    </source>
</evidence>
<name>A0AA39TNJ1_9PEZI</name>